<dbReference type="Proteomes" id="UP000603352">
    <property type="component" value="Unassembled WGS sequence"/>
</dbReference>
<dbReference type="PROSITE" id="PS51318">
    <property type="entry name" value="TAT"/>
    <property type="match status" value="1"/>
</dbReference>
<dbReference type="PANTHER" id="PTHR47495">
    <property type="entry name" value="ALDEHYDE DEHYDROGENASE"/>
    <property type="match status" value="1"/>
</dbReference>
<evidence type="ECO:0000313" key="2">
    <source>
        <dbReference type="EMBL" id="GGB50766.1"/>
    </source>
</evidence>
<dbReference type="SMART" id="SM01008">
    <property type="entry name" value="Ald_Xan_dh_C"/>
    <property type="match status" value="1"/>
</dbReference>
<dbReference type="InterPro" id="IPR037165">
    <property type="entry name" value="AldOxase/xan_DH_Mopterin-bd_sf"/>
</dbReference>
<name>A0ABQ1IRI7_9PROT</name>
<comment type="caution">
    <text evidence="2">The sequence shown here is derived from an EMBL/GenBank/DDBJ whole genome shotgun (WGS) entry which is preliminary data.</text>
</comment>
<evidence type="ECO:0000313" key="3">
    <source>
        <dbReference type="Proteomes" id="UP000603352"/>
    </source>
</evidence>
<dbReference type="Pfam" id="PF02738">
    <property type="entry name" value="MoCoBD_1"/>
    <property type="match status" value="1"/>
</dbReference>
<protein>
    <submittedName>
        <fullName evidence="2">Oxidoreductase subunit beta</fullName>
    </submittedName>
</protein>
<dbReference type="InterPro" id="IPR006311">
    <property type="entry name" value="TAT_signal"/>
</dbReference>
<dbReference type="SUPFAM" id="SSF56003">
    <property type="entry name" value="Molybdenum cofactor-binding domain"/>
    <property type="match status" value="2"/>
</dbReference>
<reference evidence="3" key="1">
    <citation type="journal article" date="2019" name="Int. J. Syst. Evol. Microbiol.">
        <title>The Global Catalogue of Microorganisms (GCM) 10K type strain sequencing project: providing services to taxonomists for standard genome sequencing and annotation.</title>
        <authorList>
            <consortium name="The Broad Institute Genomics Platform"/>
            <consortium name="The Broad Institute Genome Sequencing Center for Infectious Disease"/>
            <person name="Wu L."/>
            <person name="Ma J."/>
        </authorList>
    </citation>
    <scope>NUCLEOTIDE SEQUENCE [LARGE SCALE GENOMIC DNA]</scope>
    <source>
        <strain evidence="3">CGMCC 1.10188</strain>
    </source>
</reference>
<dbReference type="InterPro" id="IPR012368">
    <property type="entry name" value="OxRdtase_Mopterin-bd_su_IorB"/>
</dbReference>
<dbReference type="Gene3D" id="3.90.1170.50">
    <property type="entry name" value="Aldehyde oxidase/xanthine dehydrogenase, a/b hammerhead"/>
    <property type="match status" value="1"/>
</dbReference>
<keyword evidence="3" id="KW-1185">Reference proteome</keyword>
<dbReference type="Pfam" id="PF20256">
    <property type="entry name" value="MoCoBD_2"/>
    <property type="match status" value="2"/>
</dbReference>
<evidence type="ECO:0000259" key="1">
    <source>
        <dbReference type="SMART" id="SM01008"/>
    </source>
</evidence>
<dbReference type="PANTHER" id="PTHR47495:SF2">
    <property type="entry name" value="ALDEHYDE DEHYDROGENASE"/>
    <property type="match status" value="1"/>
</dbReference>
<dbReference type="InterPro" id="IPR052516">
    <property type="entry name" value="N-heterocyclic_Hydroxylase"/>
</dbReference>
<dbReference type="RefSeq" id="WP_229708210.1">
    <property type="nucleotide sequence ID" value="NZ_BMDZ01000046.1"/>
</dbReference>
<dbReference type="EMBL" id="BMDZ01000046">
    <property type="protein sequence ID" value="GGB50766.1"/>
    <property type="molecule type" value="Genomic_DNA"/>
</dbReference>
<dbReference type="InterPro" id="IPR046867">
    <property type="entry name" value="AldOxase/xan_DH_MoCoBD2"/>
</dbReference>
<sequence length="740" mass="78225">MQMRQMQPARGQVSRRGLLKGAAGLVVGVYLAPSLMKRALATEAAAADVTMPAGGFAPNAFIRVATDDTVTVLVKHIEFGQGPFTGLATLVAEEMDADWAQMRAEHAPADTALYTNSLFGMQGTGGSTAIANSFMQMRQAGAAARAMLVAAAAADWQVEPAALTVSKGRIRHAASGRETGFGAVAEAAAKLPVPTDVLVKSAKDFKLIGRDRDTVGRLDSRAKTNGSAMFTADIHTDGMVVAVVAHPPRFGGRVKSVDASQALAVRGVLAVREVPTGVAVYADSTWPAIKARELLDITWDDSAAEMRGTEQILADFSALAKGSGAVAGSHGDAQAALAAADQVVEAEFQFPYLAHAPMEPLDGWMTWDGSTAYARFGSQIQTSDQMAIAAVFDVTPDKVRIDTMLAGGSFGRRGQVGSVFAVELAAVTKTLAGVSGFAGRPVKLVWTREDDIQGGYYRPMFVHRMRGAVKDGAITAWADTVVGQSFIVGTPWEGFGYKDGVDALMVEGASELRYTLPAFSCDLHIAKTGVPVLFWRSVGHTHTGYAVECFVDELLTAAGQDPVDGRLALMAEAPREAGVLRAVAELARWHDTTLPEGRARGVAVVKSFGTHVAEIVEVSVSDDGEPRVHKVWCAVDCGVAVNPDVIRAQIEGGIGYGIGHALYGEITMEDGLRMQSNFDGYRSLRINEMPEVEVVIVASDAAPSGIGEPGLPPVAPAIANAMARLGRERPRRLPMLRETA</sequence>
<gene>
    <name evidence="2" type="ORF">GCM10011505_34780</name>
</gene>
<accession>A0ABQ1IRI7</accession>
<dbReference type="InterPro" id="IPR000674">
    <property type="entry name" value="Ald_Oxase/Xan_DH_a/b"/>
</dbReference>
<dbReference type="Gene3D" id="3.30.365.10">
    <property type="entry name" value="Aldehyde oxidase/xanthine dehydrogenase, molybdopterin binding domain"/>
    <property type="match status" value="5"/>
</dbReference>
<dbReference type="InterPro" id="IPR008274">
    <property type="entry name" value="AldOxase/xan_DH_MoCoBD1"/>
</dbReference>
<feature type="domain" description="Aldehyde oxidase/xanthine dehydrogenase a/b hammerhead" evidence="1">
    <location>
        <begin position="225"/>
        <end position="303"/>
    </location>
</feature>
<organism evidence="2 3">
    <name type="scientific">Tistrella bauzanensis</name>
    <dbReference type="NCBI Taxonomy" id="657419"/>
    <lineage>
        <taxon>Bacteria</taxon>
        <taxon>Pseudomonadati</taxon>
        <taxon>Pseudomonadota</taxon>
        <taxon>Alphaproteobacteria</taxon>
        <taxon>Geminicoccales</taxon>
        <taxon>Geminicoccaceae</taxon>
        <taxon>Tistrella</taxon>
    </lineage>
</organism>
<proteinExistence type="predicted"/>
<dbReference type="PIRSF" id="PIRSF036389">
    <property type="entry name" value="IOR_B"/>
    <property type="match status" value="1"/>
</dbReference>